<dbReference type="PANTHER" id="PTHR38340">
    <property type="entry name" value="S-LAYER PROTEIN"/>
    <property type="match status" value="1"/>
</dbReference>
<comment type="caution">
    <text evidence="5">The sequence shown here is derived from an EMBL/GenBank/DDBJ whole genome shotgun (WGS) entry which is preliminary data.</text>
</comment>
<organism evidence="5 6">
    <name type="scientific">Nocardioides kongjuensis</name>
    <dbReference type="NCBI Taxonomy" id="349522"/>
    <lineage>
        <taxon>Bacteria</taxon>
        <taxon>Bacillati</taxon>
        <taxon>Actinomycetota</taxon>
        <taxon>Actinomycetes</taxon>
        <taxon>Propionibacteriales</taxon>
        <taxon>Nocardioidaceae</taxon>
        <taxon>Nocardioides</taxon>
    </lineage>
</organism>
<name>A0A852RJ56_9ACTN</name>
<feature type="region of interest" description="Disordered" evidence="3">
    <location>
        <begin position="97"/>
        <end position="124"/>
    </location>
</feature>
<dbReference type="Proteomes" id="UP000582231">
    <property type="component" value="Unassembled WGS sequence"/>
</dbReference>
<evidence type="ECO:0000313" key="5">
    <source>
        <dbReference type="EMBL" id="NYD30609.1"/>
    </source>
</evidence>
<dbReference type="SUPFAM" id="SSF51120">
    <property type="entry name" value="beta-Roll"/>
    <property type="match status" value="2"/>
</dbReference>
<dbReference type="Gene3D" id="2.150.10.10">
    <property type="entry name" value="Serralysin-like metalloprotease, C-terminal"/>
    <property type="match status" value="2"/>
</dbReference>
<sequence>MEHPTGRRVRVGAMTGLLMIAAVLAVPASSAEAAARPRCGGLRATIVGTAGDDVLRGTRGKDVIVGRGGNDRIDGRGGADVVCAGSGNDRVTVKGRRSRVRGGPGEDRLRADGPQAVLSGDQGDDVLTAGAGGVALLGGDGDDEITGADVPGRQDGGAGNDLILLGDGNDVAVHGGPGSDRIFGGGGNDRMDGDDDVDECHGGAGTDTCHGGAPGGPENTAADPDFCAPDAEVHISCRIPAVPERWKLAIEGTSNYTNGTNYDTEISWVVTAYVEQYFKQDGRTWYLTAASGLSGSWTGTGRNGECTIEGSGDVVDGDLSVTMALDELSGTYDLQWSGPSVRTPGSISCPWGTSSYSMTNRAADTAKYQTWDTDDPAHPLTGSRTVTPDGPDGGLVVSYTWRLEPAADPS</sequence>
<gene>
    <name evidence="5" type="ORF">BJ958_002155</name>
</gene>
<dbReference type="EMBL" id="JACCBF010000001">
    <property type="protein sequence ID" value="NYD30609.1"/>
    <property type="molecule type" value="Genomic_DNA"/>
</dbReference>
<protein>
    <recommendedName>
        <fullName evidence="7">Calcium-binding protein</fullName>
    </recommendedName>
</protein>
<keyword evidence="6" id="KW-1185">Reference proteome</keyword>
<dbReference type="InterPro" id="IPR011049">
    <property type="entry name" value="Serralysin-like_metalloprot_C"/>
</dbReference>
<evidence type="ECO:0000256" key="3">
    <source>
        <dbReference type="SAM" id="MobiDB-lite"/>
    </source>
</evidence>
<evidence type="ECO:0000313" key="6">
    <source>
        <dbReference type="Proteomes" id="UP000582231"/>
    </source>
</evidence>
<proteinExistence type="predicted"/>
<dbReference type="GO" id="GO:0005509">
    <property type="term" value="F:calcium ion binding"/>
    <property type="evidence" value="ECO:0007669"/>
    <property type="project" value="InterPro"/>
</dbReference>
<evidence type="ECO:0000256" key="1">
    <source>
        <dbReference type="ARBA" id="ARBA00004613"/>
    </source>
</evidence>
<evidence type="ECO:0008006" key="7">
    <source>
        <dbReference type="Google" id="ProtNLM"/>
    </source>
</evidence>
<dbReference type="PRINTS" id="PR00313">
    <property type="entry name" value="CABNDNGRPT"/>
</dbReference>
<accession>A0A852RJ56</accession>
<dbReference type="PANTHER" id="PTHR38340:SF1">
    <property type="entry name" value="S-LAYER PROTEIN"/>
    <property type="match status" value="1"/>
</dbReference>
<comment type="subcellular location">
    <subcellularLocation>
        <location evidence="1">Secreted</location>
    </subcellularLocation>
</comment>
<dbReference type="RefSeq" id="WP_179726838.1">
    <property type="nucleotide sequence ID" value="NZ_BAABEF010000001.1"/>
</dbReference>
<dbReference type="InterPro" id="IPR001343">
    <property type="entry name" value="Hemolysn_Ca-bd"/>
</dbReference>
<evidence type="ECO:0000256" key="4">
    <source>
        <dbReference type="SAM" id="SignalP"/>
    </source>
</evidence>
<evidence type="ECO:0000256" key="2">
    <source>
        <dbReference type="ARBA" id="ARBA00022525"/>
    </source>
</evidence>
<dbReference type="AlphaFoldDB" id="A0A852RJ56"/>
<feature type="region of interest" description="Disordered" evidence="3">
    <location>
        <begin position="371"/>
        <end position="393"/>
    </location>
</feature>
<dbReference type="GO" id="GO:0005576">
    <property type="term" value="C:extracellular region"/>
    <property type="evidence" value="ECO:0007669"/>
    <property type="project" value="UniProtKB-SubCell"/>
</dbReference>
<reference evidence="5 6" key="1">
    <citation type="submission" date="2020-07" db="EMBL/GenBank/DDBJ databases">
        <title>Sequencing the genomes of 1000 actinobacteria strains.</title>
        <authorList>
            <person name="Klenk H.-P."/>
        </authorList>
    </citation>
    <scope>NUCLEOTIDE SEQUENCE [LARGE SCALE GENOMIC DNA]</scope>
    <source>
        <strain evidence="5 6">DSM 19082</strain>
    </source>
</reference>
<keyword evidence="2" id="KW-0964">Secreted</keyword>
<feature type="signal peptide" evidence="4">
    <location>
        <begin position="1"/>
        <end position="33"/>
    </location>
</feature>
<dbReference type="InterPro" id="IPR050557">
    <property type="entry name" value="RTX_toxin/Mannuronan_C5-epim"/>
</dbReference>
<keyword evidence="4" id="KW-0732">Signal</keyword>
<feature type="chain" id="PRO_5032735360" description="Calcium-binding protein" evidence="4">
    <location>
        <begin position="34"/>
        <end position="410"/>
    </location>
</feature>
<dbReference type="Pfam" id="PF00353">
    <property type="entry name" value="HemolysinCabind"/>
    <property type="match status" value="4"/>
</dbReference>